<dbReference type="InterPro" id="IPR029026">
    <property type="entry name" value="tRNA_m1G_MTases_N"/>
</dbReference>
<dbReference type="SUPFAM" id="SSF75217">
    <property type="entry name" value="alpha/beta knot"/>
    <property type="match status" value="1"/>
</dbReference>
<feature type="domain" description="RNA 2-O ribose methyltransferase substrate binding" evidence="4">
    <location>
        <begin position="32"/>
        <end position="108"/>
    </location>
</feature>
<dbReference type="InterPro" id="IPR029064">
    <property type="entry name" value="Ribosomal_eL30-like_sf"/>
</dbReference>
<dbReference type="Gene3D" id="3.30.1330.30">
    <property type="match status" value="1"/>
</dbReference>
<dbReference type="Gene3D" id="3.40.1280.10">
    <property type="match status" value="1"/>
</dbReference>
<dbReference type="EMBL" id="CDRZ01000250">
    <property type="protein sequence ID" value="CEO89587.1"/>
    <property type="molecule type" value="Genomic_DNA"/>
</dbReference>
<dbReference type="InterPro" id="IPR051259">
    <property type="entry name" value="rRNA_Methyltransferase"/>
</dbReference>
<dbReference type="Proteomes" id="UP000046155">
    <property type="component" value="Unassembled WGS sequence"/>
</dbReference>
<evidence type="ECO:0000256" key="2">
    <source>
        <dbReference type="ARBA" id="ARBA00022603"/>
    </source>
</evidence>
<dbReference type="SMART" id="SM00967">
    <property type="entry name" value="SpoU_sub_bind"/>
    <property type="match status" value="1"/>
</dbReference>
<dbReference type="GO" id="GO:0032259">
    <property type="term" value="P:methylation"/>
    <property type="evidence" value="ECO:0007669"/>
    <property type="project" value="UniProtKB-KW"/>
</dbReference>
<reference evidence="6" key="1">
    <citation type="submission" date="2015-01" db="EMBL/GenBank/DDBJ databases">
        <authorList>
            <person name="Manzoor Shahid"/>
            <person name="Zubair Saima"/>
        </authorList>
    </citation>
    <scope>NUCLEOTIDE SEQUENCE [LARGE SCALE GENOMIC DNA]</scope>
    <source>
        <strain evidence="6">Sp3</strain>
    </source>
</reference>
<dbReference type="AlphaFoldDB" id="A0A0B7MPD4"/>
<name>A0A0B7MPD4_9FIRM</name>
<evidence type="ECO:0000313" key="6">
    <source>
        <dbReference type="Proteomes" id="UP000046155"/>
    </source>
</evidence>
<proteinExistence type="inferred from homology"/>
<protein>
    <submittedName>
        <fullName evidence="5">tRNA/rRNA methyltransferase (SpoU)</fullName>
    </submittedName>
</protein>
<dbReference type="InterPro" id="IPR013123">
    <property type="entry name" value="SpoU_subst-bd"/>
</dbReference>
<keyword evidence="2 5" id="KW-0489">Methyltransferase</keyword>
<keyword evidence="3 5" id="KW-0808">Transferase</keyword>
<comment type="similarity">
    <text evidence="1">Belongs to the class IV-like SAM-binding methyltransferase superfamily. RNA methyltransferase TrmH family.</text>
</comment>
<dbReference type="InterPro" id="IPR001537">
    <property type="entry name" value="SpoU_MeTrfase"/>
</dbReference>
<dbReference type="GO" id="GO:0003723">
    <property type="term" value="F:RNA binding"/>
    <property type="evidence" value="ECO:0007669"/>
    <property type="project" value="InterPro"/>
</dbReference>
<dbReference type="InterPro" id="IPR053888">
    <property type="entry name" value="MRM3-like_sub_bind"/>
</dbReference>
<evidence type="ECO:0000259" key="4">
    <source>
        <dbReference type="SMART" id="SM00967"/>
    </source>
</evidence>
<keyword evidence="6" id="KW-1185">Reference proteome</keyword>
<evidence type="ECO:0000256" key="3">
    <source>
        <dbReference type="ARBA" id="ARBA00022679"/>
    </source>
</evidence>
<sequence length="275" mass="30312">MRYLEIKTAKQAARLARDLKKRKHRELTNRFLIEGVNFVEDALISRTELDYLLVSEKFWQRKKGKGIIDLASSRGIPIFSVKENVLAGLSDTETPQGIVAASQMPVWNEEDVIYGQDALLVALDGLQDPGNLGTIIRSGAGAGVSGFFLGEGTVDLYNSKVLRSTMGTVFRVPAFHQVELVSLINRLKLTGFTTIAADPRAELKYYCADLEKGPLLILIGNESRGISPELLETVDLRVSIPLSEGVESLNAAVAAALILYEVFRQRDPEGYKCKK</sequence>
<dbReference type="GO" id="GO:0005737">
    <property type="term" value="C:cytoplasm"/>
    <property type="evidence" value="ECO:0007669"/>
    <property type="project" value="UniProtKB-ARBA"/>
</dbReference>
<dbReference type="PANTHER" id="PTHR43191">
    <property type="entry name" value="RRNA METHYLTRANSFERASE 3"/>
    <property type="match status" value="1"/>
</dbReference>
<dbReference type="PANTHER" id="PTHR43191:SF2">
    <property type="entry name" value="RRNA METHYLTRANSFERASE 3, MITOCHONDRIAL"/>
    <property type="match status" value="1"/>
</dbReference>
<dbReference type="InterPro" id="IPR029028">
    <property type="entry name" value="Alpha/beta_knot_MTases"/>
</dbReference>
<dbReference type="GO" id="GO:0008173">
    <property type="term" value="F:RNA methyltransferase activity"/>
    <property type="evidence" value="ECO:0007669"/>
    <property type="project" value="InterPro"/>
</dbReference>
<dbReference type="Pfam" id="PF22435">
    <property type="entry name" value="MRM3-like_sub_bind"/>
    <property type="match status" value="1"/>
</dbReference>
<dbReference type="OrthoDB" id="9794400at2"/>
<dbReference type="RefSeq" id="WP_052835580.1">
    <property type="nucleotide sequence ID" value="NZ_CDRZ01000250.1"/>
</dbReference>
<evidence type="ECO:0000313" key="5">
    <source>
        <dbReference type="EMBL" id="CEO89587.1"/>
    </source>
</evidence>
<gene>
    <name evidence="5" type="ORF">SSCH_520048</name>
</gene>
<dbReference type="CDD" id="cd18095">
    <property type="entry name" value="SpoU-like_rRNA-MTase"/>
    <property type="match status" value="1"/>
</dbReference>
<dbReference type="GO" id="GO:0006396">
    <property type="term" value="P:RNA processing"/>
    <property type="evidence" value="ECO:0007669"/>
    <property type="project" value="InterPro"/>
</dbReference>
<accession>A0A0B7MPD4</accession>
<organism evidence="5 6">
    <name type="scientific">Syntrophaceticus schinkii</name>
    <dbReference type="NCBI Taxonomy" id="499207"/>
    <lineage>
        <taxon>Bacteria</taxon>
        <taxon>Bacillati</taxon>
        <taxon>Bacillota</taxon>
        <taxon>Clostridia</taxon>
        <taxon>Thermoanaerobacterales</taxon>
        <taxon>Thermoanaerobacterales Family III. Incertae Sedis</taxon>
        <taxon>Syntrophaceticus</taxon>
    </lineage>
</organism>
<dbReference type="Pfam" id="PF00588">
    <property type="entry name" value="SpoU_methylase"/>
    <property type="match status" value="1"/>
</dbReference>
<dbReference type="SUPFAM" id="SSF55315">
    <property type="entry name" value="L30e-like"/>
    <property type="match status" value="1"/>
</dbReference>
<evidence type="ECO:0000256" key="1">
    <source>
        <dbReference type="ARBA" id="ARBA00007228"/>
    </source>
</evidence>